<evidence type="ECO:0000256" key="2">
    <source>
        <dbReference type="ARBA" id="ARBA00023235"/>
    </source>
</evidence>
<protein>
    <submittedName>
        <fullName evidence="3">AGE family epimerase/isomerase</fullName>
    </submittedName>
</protein>
<evidence type="ECO:0000313" key="3">
    <source>
        <dbReference type="EMBL" id="MTT32941.1"/>
    </source>
</evidence>
<dbReference type="Proteomes" id="UP000440978">
    <property type="component" value="Unassembled WGS sequence"/>
</dbReference>
<dbReference type="PANTHER" id="PTHR15108">
    <property type="entry name" value="N-ACYLGLUCOSAMINE-2-EPIMERASE"/>
    <property type="match status" value="1"/>
</dbReference>
<sequence>MQKKIDFQNQDWLKSHIFDILKFYYPICIDKENGGYYSCYYDDGDLCPDPQKTLVGTCRFIYNFSVGYILSGESWCRDAALHGLDFLQNHLLDRKNGGYYWILEGTKIKDSRKYTYGHAFALLAATKALEAGFDFARPMINTIYLTLEDHLFQSEYGLYNDGLTEDWKKLSTYRGQNGNMHMCEALISAYEITKEEKYLSRALLLAKNVTMHLASQTDDMIWENYHSDWTVDWNYNKFNTKNDEIRSFGFIAGHSIEWSKLLVMLERYAPESWILPKAEQLYRLGMSKGWDNTFGGLYYSLYQNQPIDTDKYYWVQAEAIGASALLAVRTGNDQYWANYNVIFNYAWNYFVDHEFGGWFATLSRDNKKLSNIKSSVLKADYHPIENCFETIRALRQTPIKNALP</sequence>
<dbReference type="GO" id="GO:0005975">
    <property type="term" value="P:carbohydrate metabolic process"/>
    <property type="evidence" value="ECO:0007669"/>
    <property type="project" value="InterPro"/>
</dbReference>
<dbReference type="GO" id="GO:0016853">
    <property type="term" value="F:isomerase activity"/>
    <property type="evidence" value="ECO:0007669"/>
    <property type="project" value="UniProtKB-KW"/>
</dbReference>
<evidence type="ECO:0000313" key="4">
    <source>
        <dbReference type="Proteomes" id="UP000440978"/>
    </source>
</evidence>
<dbReference type="InterPro" id="IPR010819">
    <property type="entry name" value="AGE/CE"/>
</dbReference>
<evidence type="ECO:0000256" key="1">
    <source>
        <dbReference type="ARBA" id="ARBA00008558"/>
    </source>
</evidence>
<dbReference type="OrthoDB" id="5141876at2"/>
<comment type="caution">
    <text evidence="3">The sequence shown here is derived from an EMBL/GenBank/DDBJ whole genome shotgun (WGS) entry which is preliminary data.</text>
</comment>
<dbReference type="InterPro" id="IPR012341">
    <property type="entry name" value="6hp_glycosidase-like_sf"/>
</dbReference>
<name>A0A6N8CSB4_9BACI</name>
<dbReference type="RefSeq" id="WP_155220647.1">
    <property type="nucleotide sequence ID" value="NZ_WNHB01000023.1"/>
</dbReference>
<gene>
    <name evidence="3" type="ORF">GMB86_13085</name>
</gene>
<proteinExistence type="inferred from homology"/>
<dbReference type="AlphaFoldDB" id="A0A6N8CSB4"/>
<keyword evidence="4" id="KW-1185">Reference proteome</keyword>
<comment type="similarity">
    <text evidence="1">Belongs to the N-acylglucosamine 2-epimerase family.</text>
</comment>
<dbReference type="Pfam" id="PF07221">
    <property type="entry name" value="GlcNAc_2-epim"/>
    <property type="match status" value="1"/>
</dbReference>
<accession>A0A6N8CSB4</accession>
<dbReference type="InterPro" id="IPR008928">
    <property type="entry name" value="6-hairpin_glycosidase_sf"/>
</dbReference>
<dbReference type="SUPFAM" id="SSF48208">
    <property type="entry name" value="Six-hairpin glycosidases"/>
    <property type="match status" value="1"/>
</dbReference>
<keyword evidence="2 3" id="KW-0413">Isomerase</keyword>
<dbReference type="Gene3D" id="1.50.10.10">
    <property type="match status" value="1"/>
</dbReference>
<reference evidence="3 4" key="1">
    <citation type="submission" date="2019-11" db="EMBL/GenBank/DDBJ databases">
        <title>Terrilactibacillus tamarindus sp. nov. BCM23-1 isolated from bark of Tamarindus indica.</title>
        <authorList>
            <person name="Kingkaew E."/>
            <person name="Tanasupawat S."/>
        </authorList>
    </citation>
    <scope>NUCLEOTIDE SEQUENCE [LARGE SCALE GENOMIC DNA]</scope>
    <source>
        <strain evidence="3 4">BCM23-1</strain>
    </source>
</reference>
<dbReference type="EMBL" id="WNHB01000023">
    <property type="protein sequence ID" value="MTT32941.1"/>
    <property type="molecule type" value="Genomic_DNA"/>
</dbReference>
<organism evidence="3 4">
    <name type="scientific">Terrilactibacillus tamarindi</name>
    <dbReference type="NCBI Taxonomy" id="2599694"/>
    <lineage>
        <taxon>Bacteria</taxon>
        <taxon>Bacillati</taxon>
        <taxon>Bacillota</taxon>
        <taxon>Bacilli</taxon>
        <taxon>Bacillales</taxon>
        <taxon>Bacillaceae</taxon>
        <taxon>Terrilactibacillus</taxon>
    </lineage>
</organism>